<sequence length="49" mass="5446">MVIKLKMFLDIKTCNNQKSFRYTASVAYTTTYAEATVSYSGGSLDVEAK</sequence>
<organism evidence="1 2">
    <name type="scientific">Heyndrickxia oleronia</name>
    <dbReference type="NCBI Taxonomy" id="38875"/>
    <lineage>
        <taxon>Bacteria</taxon>
        <taxon>Bacillati</taxon>
        <taxon>Bacillota</taxon>
        <taxon>Bacilli</taxon>
        <taxon>Bacillales</taxon>
        <taxon>Bacillaceae</taxon>
        <taxon>Heyndrickxia</taxon>
    </lineage>
</organism>
<gene>
    <name evidence="1" type="ORF">P5X88_16570</name>
</gene>
<reference evidence="1" key="1">
    <citation type="submission" date="2023-03" db="EMBL/GenBank/DDBJ databases">
        <title>Bacterial isolates from washroom surfaces on a university campus.</title>
        <authorList>
            <person name="Holman D.B."/>
            <person name="Gzyl K.E."/>
            <person name="Taheri A.E."/>
        </authorList>
    </citation>
    <scope>NUCLEOTIDE SEQUENCE</scope>
    <source>
        <strain evidence="1">RD03</strain>
    </source>
</reference>
<protein>
    <submittedName>
        <fullName evidence="1">Uncharacterized protein</fullName>
    </submittedName>
</protein>
<comment type="caution">
    <text evidence="1">The sequence shown here is derived from an EMBL/GenBank/DDBJ whole genome shotgun (WGS) entry which is preliminary data.</text>
</comment>
<proteinExistence type="predicted"/>
<evidence type="ECO:0000313" key="1">
    <source>
        <dbReference type="EMBL" id="MDH5162549.1"/>
    </source>
</evidence>
<name>A0AAW6SUT4_9BACI</name>
<accession>A0AAW6SUT4</accession>
<evidence type="ECO:0000313" key="2">
    <source>
        <dbReference type="Proteomes" id="UP001159179"/>
    </source>
</evidence>
<dbReference type="EMBL" id="JAROYP010000010">
    <property type="protein sequence ID" value="MDH5162549.1"/>
    <property type="molecule type" value="Genomic_DNA"/>
</dbReference>
<dbReference type="AlphaFoldDB" id="A0AAW6SUT4"/>
<dbReference type="Proteomes" id="UP001159179">
    <property type="component" value="Unassembled WGS sequence"/>
</dbReference>